<dbReference type="EMBL" id="UINC01083252">
    <property type="protein sequence ID" value="SVC28778.1"/>
    <property type="molecule type" value="Genomic_DNA"/>
</dbReference>
<proteinExistence type="predicted"/>
<organism evidence="3">
    <name type="scientific">marine metagenome</name>
    <dbReference type="NCBI Taxonomy" id="408172"/>
    <lineage>
        <taxon>unclassified sequences</taxon>
        <taxon>metagenomes</taxon>
        <taxon>ecological metagenomes</taxon>
    </lineage>
</organism>
<dbReference type="Pfam" id="PF16331">
    <property type="entry name" value="TolA_bind_tri"/>
    <property type="match status" value="1"/>
</dbReference>
<protein>
    <recommendedName>
        <fullName evidence="2">YbgF trimerisation domain-containing protein</fullName>
    </recommendedName>
</protein>
<gene>
    <name evidence="3" type="ORF">METZ01_LOCUS281632</name>
</gene>
<dbReference type="InterPro" id="IPR032519">
    <property type="entry name" value="YbgF_tri"/>
</dbReference>
<name>A0A382KVX1_9ZZZZ</name>
<feature type="non-terminal residue" evidence="3">
    <location>
        <position position="169"/>
    </location>
</feature>
<accession>A0A382KVX1</accession>
<dbReference type="PROSITE" id="PS51257">
    <property type="entry name" value="PROKAR_LIPOPROTEIN"/>
    <property type="match status" value="1"/>
</dbReference>
<feature type="coiled-coil region" evidence="1">
    <location>
        <begin position="54"/>
        <end position="88"/>
    </location>
</feature>
<evidence type="ECO:0000313" key="3">
    <source>
        <dbReference type="EMBL" id="SVC28778.1"/>
    </source>
</evidence>
<evidence type="ECO:0000259" key="2">
    <source>
        <dbReference type="Pfam" id="PF16331"/>
    </source>
</evidence>
<feature type="domain" description="YbgF trimerisation" evidence="2">
    <location>
        <begin position="39"/>
        <end position="107"/>
    </location>
</feature>
<keyword evidence="1" id="KW-0175">Coiled coil</keyword>
<dbReference type="GO" id="GO:0070206">
    <property type="term" value="P:protein trimerization"/>
    <property type="evidence" value="ECO:0007669"/>
    <property type="project" value="InterPro"/>
</dbReference>
<sequence length="169" mass="18678">MSLGKRVRSLTYLTALTAGCVGFPPDGTVPLDQKVDAINVRLTRVERTVNNDTLMNMLARIDQLQAELQSLRNDVETLQNEMQISGQRQRDLYLDIDQRLQDIEKAGLAADESAAALPDGTLLGQLPFLGGSDRKNYDAAFELLKEGRYQEAAGAFNRFMAVYPDSGLI</sequence>
<evidence type="ECO:0000256" key="1">
    <source>
        <dbReference type="SAM" id="Coils"/>
    </source>
</evidence>
<reference evidence="3" key="1">
    <citation type="submission" date="2018-05" db="EMBL/GenBank/DDBJ databases">
        <authorList>
            <person name="Lanie J.A."/>
            <person name="Ng W.-L."/>
            <person name="Kazmierczak K.M."/>
            <person name="Andrzejewski T.M."/>
            <person name="Davidsen T.M."/>
            <person name="Wayne K.J."/>
            <person name="Tettelin H."/>
            <person name="Glass J.I."/>
            <person name="Rusch D."/>
            <person name="Podicherti R."/>
            <person name="Tsui H.-C.T."/>
            <person name="Winkler M.E."/>
        </authorList>
    </citation>
    <scope>NUCLEOTIDE SEQUENCE</scope>
</reference>
<dbReference type="Gene3D" id="1.20.5.110">
    <property type="match status" value="1"/>
</dbReference>
<dbReference type="AlphaFoldDB" id="A0A382KVX1"/>